<organism evidence="1 2">
    <name type="scientific">Mangrovibacter plantisponsor</name>
    <dbReference type="NCBI Taxonomy" id="451513"/>
    <lineage>
        <taxon>Bacteria</taxon>
        <taxon>Pseudomonadati</taxon>
        <taxon>Pseudomonadota</taxon>
        <taxon>Gammaproteobacteria</taxon>
        <taxon>Enterobacterales</taxon>
        <taxon>Enterobacteriaceae</taxon>
        <taxon>Mangrovibacter</taxon>
    </lineage>
</organism>
<evidence type="ECO:0000313" key="1">
    <source>
        <dbReference type="EMBL" id="PWW10715.1"/>
    </source>
</evidence>
<dbReference type="EMBL" id="QGTS01000003">
    <property type="protein sequence ID" value="PWW10715.1"/>
    <property type="molecule type" value="Genomic_DNA"/>
</dbReference>
<gene>
    <name evidence="1" type="ORF">DES37_10390</name>
</gene>
<sequence>MLAIVHRSRWDVSHIPCKGMLSEHFVAKLPPVYLFPNFITIVQSGLKQVC</sequence>
<dbReference type="AlphaFoldDB" id="A0A317Q4M2"/>
<protein>
    <submittedName>
        <fullName evidence="1">Uncharacterized protein</fullName>
    </submittedName>
</protein>
<dbReference type="Proteomes" id="UP000246744">
    <property type="component" value="Unassembled WGS sequence"/>
</dbReference>
<evidence type="ECO:0000313" key="2">
    <source>
        <dbReference type="Proteomes" id="UP000246744"/>
    </source>
</evidence>
<proteinExistence type="predicted"/>
<reference evidence="1 2" key="1">
    <citation type="submission" date="2018-05" db="EMBL/GenBank/DDBJ databases">
        <title>Genomic Encyclopedia of Type Strains, Phase IV (KMG-IV): sequencing the most valuable type-strain genomes for metagenomic binning, comparative biology and taxonomic classification.</title>
        <authorList>
            <person name="Goeker M."/>
        </authorList>
    </citation>
    <scope>NUCLEOTIDE SEQUENCE [LARGE SCALE GENOMIC DNA]</scope>
    <source>
        <strain evidence="1 2">DSM 19579</strain>
    </source>
</reference>
<accession>A0A317Q4M2</accession>
<name>A0A317Q4M2_9ENTR</name>
<keyword evidence="2" id="KW-1185">Reference proteome</keyword>
<comment type="caution">
    <text evidence="1">The sequence shown here is derived from an EMBL/GenBank/DDBJ whole genome shotgun (WGS) entry which is preliminary data.</text>
</comment>